<dbReference type="InterPro" id="IPR021315">
    <property type="entry name" value="Gap/Sap"/>
</dbReference>
<evidence type="ECO:0000256" key="1">
    <source>
        <dbReference type="SAM" id="Phobius"/>
    </source>
</evidence>
<feature type="transmembrane region" description="Helical" evidence="1">
    <location>
        <begin position="38"/>
        <end position="61"/>
    </location>
</feature>
<keyword evidence="3" id="KW-1185">Reference proteome</keyword>
<dbReference type="RefSeq" id="WP_372491745.1">
    <property type="nucleotide sequence ID" value="NZ_JAHWXN010000001.1"/>
</dbReference>
<feature type="transmembrane region" description="Helical" evidence="1">
    <location>
        <begin position="105"/>
        <end position="130"/>
    </location>
</feature>
<feature type="transmembrane region" description="Helical" evidence="1">
    <location>
        <begin position="150"/>
        <end position="178"/>
    </location>
</feature>
<sequence length="223" mass="22447">MGDLGQLLPLAVGSIISPLPIVAIVAILLSPRGRANGLAFAGATTAVGAVFTMIAAVTTAGAGAGHSDGDDTVVLVLTAALLIGFLVLAWLSWRSRPRDGAEPKTPSWLAAVDSLTPMKAAGLGALMAATNSKNIPLELKAGALIGAHDLPLLTVILVSVVFAIIAALGVLLPTALAASGSQTIAGGLNRLKVEMVRHNAVIMTVLFAILAGVEGAHLIHQLA</sequence>
<evidence type="ECO:0000313" key="2">
    <source>
        <dbReference type="EMBL" id="MCK2035009.1"/>
    </source>
</evidence>
<evidence type="ECO:0000313" key="3">
    <source>
        <dbReference type="Proteomes" id="UP001300096"/>
    </source>
</evidence>
<feature type="transmembrane region" description="Helical" evidence="1">
    <location>
        <begin position="73"/>
        <end position="93"/>
    </location>
</feature>
<dbReference type="EMBL" id="JAHWXN010000001">
    <property type="protein sequence ID" value="MCK2035009.1"/>
    <property type="molecule type" value="Genomic_DNA"/>
</dbReference>
<protein>
    <submittedName>
        <fullName evidence="2">GAP family protein</fullName>
    </submittedName>
</protein>
<dbReference type="Pfam" id="PF11139">
    <property type="entry name" value="SfLAP"/>
    <property type="match status" value="1"/>
</dbReference>
<gene>
    <name evidence="2" type="ORF">KZC51_02560</name>
</gene>
<keyword evidence="1" id="KW-1133">Transmembrane helix</keyword>
<name>A0ABT0FBE1_9MICO</name>
<accession>A0ABT0FBE1</accession>
<keyword evidence="1" id="KW-0472">Membrane</keyword>
<organism evidence="2 3">
    <name type="scientific">Microbacterium croceum</name>
    <dbReference type="NCBI Taxonomy" id="2851645"/>
    <lineage>
        <taxon>Bacteria</taxon>
        <taxon>Bacillati</taxon>
        <taxon>Actinomycetota</taxon>
        <taxon>Actinomycetes</taxon>
        <taxon>Micrococcales</taxon>
        <taxon>Microbacteriaceae</taxon>
        <taxon>Microbacterium</taxon>
    </lineage>
</organism>
<comment type="caution">
    <text evidence="2">The sequence shown here is derived from an EMBL/GenBank/DDBJ whole genome shotgun (WGS) entry which is preliminary data.</text>
</comment>
<dbReference type="Proteomes" id="UP001300096">
    <property type="component" value="Unassembled WGS sequence"/>
</dbReference>
<feature type="transmembrane region" description="Helical" evidence="1">
    <location>
        <begin position="6"/>
        <end position="29"/>
    </location>
</feature>
<reference evidence="2 3" key="1">
    <citation type="submission" date="2021-06" db="EMBL/GenBank/DDBJ databases">
        <title>Genome-based taxonomic framework of Microbacterium strains isolated from marine environment, the description of four new species and reclassification of four preexisting species.</title>
        <authorList>
            <person name="Lee S.D."/>
            <person name="Kim S.-M."/>
            <person name="Byeon Y.-S."/>
            <person name="Yang H.L."/>
            <person name="Kim I.S."/>
        </authorList>
    </citation>
    <scope>NUCLEOTIDE SEQUENCE [LARGE SCALE GENOMIC DNA]</scope>
    <source>
        <strain evidence="2 3">SSW1-49</strain>
    </source>
</reference>
<proteinExistence type="predicted"/>
<keyword evidence="1" id="KW-0812">Transmembrane</keyword>
<feature type="transmembrane region" description="Helical" evidence="1">
    <location>
        <begin position="199"/>
        <end position="219"/>
    </location>
</feature>